<evidence type="ECO:0000313" key="2">
    <source>
        <dbReference type="Proteomes" id="UP000557739"/>
    </source>
</evidence>
<keyword evidence="2" id="KW-1185">Reference proteome</keyword>
<sequence length="130" mass="14000">MFPKTGNEFLRAAGRLSEADYVKAISDALGAEFESGRNAAKQIQRWTDVTDRTARNWLNGIVGPNGHHLVSLARHSDAVLFAMIEMAGRPELMLGADIHAVEVALAKASGALEVLRRQGRSTHGRAGGHT</sequence>
<dbReference type="RefSeq" id="WP_184027282.1">
    <property type="nucleotide sequence ID" value="NZ_JACIJJ010000002.1"/>
</dbReference>
<organism evidence="1 2">
    <name type="scientific">Sphingomonas yantingensis</name>
    <dbReference type="NCBI Taxonomy" id="1241761"/>
    <lineage>
        <taxon>Bacteria</taxon>
        <taxon>Pseudomonadati</taxon>
        <taxon>Pseudomonadota</taxon>
        <taxon>Alphaproteobacteria</taxon>
        <taxon>Sphingomonadales</taxon>
        <taxon>Sphingomonadaceae</taxon>
        <taxon>Sphingomonas</taxon>
    </lineage>
</organism>
<name>A0A7W9EJE6_9SPHN</name>
<evidence type="ECO:0000313" key="1">
    <source>
        <dbReference type="EMBL" id="MBB5698521.1"/>
    </source>
</evidence>
<dbReference type="Proteomes" id="UP000557739">
    <property type="component" value="Unassembled WGS sequence"/>
</dbReference>
<dbReference type="AlphaFoldDB" id="A0A7W9EJE6"/>
<protein>
    <submittedName>
        <fullName evidence="1">Uncharacterized protein</fullName>
    </submittedName>
</protein>
<accession>A0A7W9EJE6</accession>
<proteinExistence type="predicted"/>
<gene>
    <name evidence="1" type="ORF">FHR19_001866</name>
</gene>
<comment type="caution">
    <text evidence="1">The sequence shown here is derived from an EMBL/GenBank/DDBJ whole genome shotgun (WGS) entry which is preliminary data.</text>
</comment>
<reference evidence="1 2" key="1">
    <citation type="submission" date="2020-08" db="EMBL/GenBank/DDBJ databases">
        <title>Genomic Encyclopedia of Type Strains, Phase IV (KMG-IV): sequencing the most valuable type-strain genomes for metagenomic binning, comparative biology and taxonomic classification.</title>
        <authorList>
            <person name="Goeker M."/>
        </authorList>
    </citation>
    <scope>NUCLEOTIDE SEQUENCE [LARGE SCALE GENOMIC DNA]</scope>
    <source>
        <strain evidence="1 2">DSM 27244</strain>
    </source>
</reference>
<dbReference type="EMBL" id="JACIJJ010000002">
    <property type="protein sequence ID" value="MBB5698521.1"/>
    <property type="molecule type" value="Genomic_DNA"/>
</dbReference>